<dbReference type="PANTHER" id="PTHR43016">
    <property type="entry name" value="PRESEQUENCE PROTEASE"/>
    <property type="match status" value="1"/>
</dbReference>
<proteinExistence type="predicted"/>
<dbReference type="PANTHER" id="PTHR43016:SF13">
    <property type="entry name" value="PRESEQUENCE PROTEASE, MITOCHONDRIAL"/>
    <property type="match status" value="1"/>
</dbReference>
<comment type="caution">
    <text evidence="4">The sequence shown here is derived from an EMBL/GenBank/DDBJ whole genome shotgun (WGS) entry which is preliminary data.</text>
</comment>
<feature type="compositionally biased region" description="Basic and acidic residues" evidence="2">
    <location>
        <begin position="862"/>
        <end position="911"/>
    </location>
</feature>
<dbReference type="SUPFAM" id="SSF63411">
    <property type="entry name" value="LuxS/MPP-like metallohydrolase"/>
    <property type="match status" value="4"/>
</dbReference>
<protein>
    <submittedName>
        <fullName evidence="4">Presequence protease, mitochondrial</fullName>
    </submittedName>
</protein>
<dbReference type="Gene3D" id="3.30.830.10">
    <property type="entry name" value="Metalloenzyme, LuxS/M16 peptidase-like"/>
    <property type="match status" value="4"/>
</dbReference>
<evidence type="ECO:0000259" key="3">
    <source>
        <dbReference type="SMART" id="SM01264"/>
    </source>
</evidence>
<keyword evidence="1" id="KW-0175">Coiled coil</keyword>
<dbReference type="GO" id="GO:0006508">
    <property type="term" value="P:proteolysis"/>
    <property type="evidence" value="ECO:0007669"/>
    <property type="project" value="UniProtKB-KW"/>
</dbReference>
<feature type="coiled-coil region" evidence="1">
    <location>
        <begin position="600"/>
        <end position="627"/>
    </location>
</feature>
<dbReference type="Pfam" id="PF00675">
    <property type="entry name" value="Peptidase_M16"/>
    <property type="match status" value="1"/>
</dbReference>
<dbReference type="SMART" id="SM01264">
    <property type="entry name" value="M16C_associated"/>
    <property type="match status" value="1"/>
</dbReference>
<dbReference type="InterPro" id="IPR013578">
    <property type="entry name" value="Peptidase_M16C_assoc"/>
</dbReference>
<evidence type="ECO:0000256" key="1">
    <source>
        <dbReference type="SAM" id="Coils"/>
    </source>
</evidence>
<name>A0ABR2KYX9_9EUKA</name>
<evidence type="ECO:0000313" key="5">
    <source>
        <dbReference type="Proteomes" id="UP001470230"/>
    </source>
</evidence>
<dbReference type="Proteomes" id="UP001470230">
    <property type="component" value="Unassembled WGS sequence"/>
</dbReference>
<evidence type="ECO:0000256" key="2">
    <source>
        <dbReference type="SAM" id="MobiDB-lite"/>
    </source>
</evidence>
<evidence type="ECO:0000313" key="4">
    <source>
        <dbReference type="EMBL" id="KAK8896318.1"/>
    </source>
</evidence>
<feature type="domain" description="Peptidase M16C associated" evidence="3">
    <location>
        <begin position="596"/>
        <end position="842"/>
    </location>
</feature>
<organism evidence="4 5">
    <name type="scientific">Tritrichomonas musculus</name>
    <dbReference type="NCBI Taxonomy" id="1915356"/>
    <lineage>
        <taxon>Eukaryota</taxon>
        <taxon>Metamonada</taxon>
        <taxon>Parabasalia</taxon>
        <taxon>Tritrichomonadida</taxon>
        <taxon>Tritrichomonadidae</taxon>
        <taxon>Tritrichomonas</taxon>
    </lineage>
</organism>
<keyword evidence="5" id="KW-1185">Reference proteome</keyword>
<dbReference type="InterPro" id="IPR011765">
    <property type="entry name" value="Pept_M16_N"/>
</dbReference>
<keyword evidence="4" id="KW-0378">Hydrolase</keyword>
<gene>
    <name evidence="4" type="ORF">M9Y10_014216</name>
</gene>
<reference evidence="4 5" key="1">
    <citation type="submission" date="2024-04" db="EMBL/GenBank/DDBJ databases">
        <title>Tritrichomonas musculus Genome.</title>
        <authorList>
            <person name="Alves-Ferreira E."/>
            <person name="Grigg M."/>
            <person name="Lorenzi H."/>
            <person name="Galac M."/>
        </authorList>
    </citation>
    <scope>NUCLEOTIDE SEQUENCE [LARGE SCALE GENOMIC DNA]</scope>
    <source>
        <strain evidence="4 5">EAF2021</strain>
    </source>
</reference>
<dbReference type="InterPro" id="IPR007863">
    <property type="entry name" value="Peptidase_M16_C"/>
</dbReference>
<feature type="region of interest" description="Disordered" evidence="2">
    <location>
        <begin position="862"/>
        <end position="918"/>
    </location>
</feature>
<dbReference type="GO" id="GO:0008233">
    <property type="term" value="F:peptidase activity"/>
    <property type="evidence" value="ECO:0007669"/>
    <property type="project" value="UniProtKB-KW"/>
</dbReference>
<keyword evidence="4" id="KW-0645">Protease</keyword>
<sequence>MNTIFLQHLSGLLSYTVPLAVILSAYFSYSQITKKEITHNFIFKEKRSYPEYNIEAFLYIHSIHGSPFIHIQTNDTHNFFATTFRTTCIDDTGSTHVLEHMSLHGSDHYPINSVFSELLKRSLATLLNAFTSIEWTAYPFSTTNSNDFFNILDVYLDASFHPQLNQIAFESECHHLEFESPNDTSSALHHSGVVYNEMVGSLSKPSDYFESLIRKNLYPDSLFRLEYGGYPPAIANLTLEQLKRMHDMYYHPSNALFFHYGSFDLDKIMQKVDQVISDPQFNNADKVLFHGNNNNQNIKKDQENDLEDNIYQQIDDNDNQNNEINDGNYQPNDDKVELKQNQLDDHKRLQQNSKKDETKIIQNKDLKSNNPELRIKEKNVKEYFDLEKLINQPRWNSPRYVIAEGPSNGQIGDNGEEKVTVSVSWMVGDLRNVTEITDLTFLSLLLTDTILSPLYKSLITTRIGTNFINTGFMSYTRSPYFCIGLEGVEMTEAIKFNQTVLDILNDVYKNGFDSDRIYSTLHNFEISQKTISNQQGINFWHGLISFWIHNVNPFEVLDENWQIERIKRILKINPRYFEMILKHQLINNKHRLDLIMKGVQNFQEKQAEKVKQELAEMKEKMSNSELKKIVEETNKIQQFVDAPRPVHLLPSITKNDINETQPTKLTVEYPLNNDKIMTFVQPTNDIVYLTVKCDLPVDSKDIELVPILSLLLNQIGADDLDENEFANQASLYTGGISVSHIIVPSKDDPNSFKASLLFSGSALSSDIEKFMKLIQKMLTKPWLNNTKRINILLSEKVSAFPNRIAENGHYYALLYSSAGISTSSTLQEMWDGITNMRYVKKLLNLSKAELKEIEIHEKEEKKIKEHENNENDVKVEKKDHENDESSKKQKRHLDHEKLNQKIKKDKENEKNKKLRNKIRTQNVNKKINKNVRRREDNIDKSEKIKNEVKTSTKEKATTLSIDNILKNSKQNSLTSILTNAYYKSLVLSSKSSFTASITCCSDDKDKMEELVTNLLKNLPYHSTPSTYNNNKQTNEIIENSKAHFLKYPKTHLKIDSSTFFCGVSVPSPSYNSNSSTSFQVAAKLAQAEYLFGAIREKLGAYGAMARYSALMGTTSFLSYRDTSPLLVLKAIDDIIESLATNKKSNLLPPIDDQMVDRAIVQVFSGFDAPIAPKNAGDSWFLSGVDDALLQKRRSALLKVNKKSIVEDFVYIEEKMKNKLGRETIVGGKIDKALIPEFHVVDVFDLDKK</sequence>
<dbReference type="Pfam" id="PF22516">
    <property type="entry name" value="PreP_C"/>
    <property type="match status" value="1"/>
</dbReference>
<dbReference type="Pfam" id="PF08367">
    <property type="entry name" value="M16C_assoc"/>
    <property type="match status" value="1"/>
</dbReference>
<dbReference type="Pfam" id="PF05193">
    <property type="entry name" value="Peptidase_M16_C"/>
    <property type="match status" value="1"/>
</dbReference>
<dbReference type="EMBL" id="JAPFFF010000002">
    <property type="protein sequence ID" value="KAK8896318.1"/>
    <property type="molecule type" value="Genomic_DNA"/>
</dbReference>
<accession>A0ABR2KYX9</accession>
<dbReference type="InterPro" id="IPR011249">
    <property type="entry name" value="Metalloenz_LuxS/M16"/>
</dbReference>
<dbReference type="InterPro" id="IPR055130">
    <property type="entry name" value="PreP_C"/>
</dbReference>